<sequence length="134" mass="14573">MVNSTPMLPSPSGPLSPFQAAAAPPSMSLPQPIYNPHDQFMYTAIGGMLCGSGCPWLTSSPSVAQPPTRLGPKRAPLFLWRRIWARSSCRQTSRVLGHVAMNLWLDRATCTHVFTRSGAPNCRTSGVGWGHPWT</sequence>
<dbReference type="EMBL" id="MU151333">
    <property type="protein sequence ID" value="KAF9444988.1"/>
    <property type="molecule type" value="Genomic_DNA"/>
</dbReference>
<feature type="region of interest" description="Disordered" evidence="1">
    <location>
        <begin position="1"/>
        <end position="23"/>
    </location>
</feature>
<evidence type="ECO:0000313" key="2">
    <source>
        <dbReference type="EMBL" id="KAF9444988.1"/>
    </source>
</evidence>
<comment type="caution">
    <text evidence="2">The sequence shown here is derived from an EMBL/GenBank/DDBJ whole genome shotgun (WGS) entry which is preliminary data.</text>
</comment>
<evidence type="ECO:0000256" key="1">
    <source>
        <dbReference type="SAM" id="MobiDB-lite"/>
    </source>
</evidence>
<accession>A0A9P5X5R0</accession>
<protein>
    <submittedName>
        <fullName evidence="2">Uncharacterized protein</fullName>
    </submittedName>
</protein>
<reference evidence="2" key="1">
    <citation type="submission" date="2020-11" db="EMBL/GenBank/DDBJ databases">
        <authorList>
            <consortium name="DOE Joint Genome Institute"/>
            <person name="Ahrendt S."/>
            <person name="Riley R."/>
            <person name="Andreopoulos W."/>
            <person name="Labutti K."/>
            <person name="Pangilinan J."/>
            <person name="Ruiz-Duenas F.J."/>
            <person name="Barrasa J.M."/>
            <person name="Sanchez-Garcia M."/>
            <person name="Camarero S."/>
            <person name="Miyauchi S."/>
            <person name="Serrano A."/>
            <person name="Linde D."/>
            <person name="Babiker R."/>
            <person name="Drula E."/>
            <person name="Ayuso-Fernandez I."/>
            <person name="Pacheco R."/>
            <person name="Padilla G."/>
            <person name="Ferreira P."/>
            <person name="Barriuso J."/>
            <person name="Kellner H."/>
            <person name="Castanera R."/>
            <person name="Alfaro M."/>
            <person name="Ramirez L."/>
            <person name="Pisabarro A.G."/>
            <person name="Kuo A."/>
            <person name="Tritt A."/>
            <person name="Lipzen A."/>
            <person name="He G."/>
            <person name="Yan M."/>
            <person name="Ng V."/>
            <person name="Cullen D."/>
            <person name="Martin F."/>
            <person name="Rosso M.-N."/>
            <person name="Henrissat B."/>
            <person name="Hibbett D."/>
            <person name="Martinez A.T."/>
            <person name="Grigoriev I.V."/>
        </authorList>
    </citation>
    <scope>NUCLEOTIDE SEQUENCE</scope>
    <source>
        <strain evidence="2">MF-IS2</strain>
    </source>
</reference>
<name>A0A9P5X5R0_9AGAR</name>
<keyword evidence="3" id="KW-1185">Reference proteome</keyword>
<dbReference type="Proteomes" id="UP000807342">
    <property type="component" value="Unassembled WGS sequence"/>
</dbReference>
<proteinExistence type="predicted"/>
<evidence type="ECO:0000313" key="3">
    <source>
        <dbReference type="Proteomes" id="UP000807342"/>
    </source>
</evidence>
<dbReference type="AlphaFoldDB" id="A0A9P5X5R0"/>
<gene>
    <name evidence="2" type="ORF">P691DRAFT_298191</name>
</gene>
<organism evidence="2 3">
    <name type="scientific">Macrolepiota fuliginosa MF-IS2</name>
    <dbReference type="NCBI Taxonomy" id="1400762"/>
    <lineage>
        <taxon>Eukaryota</taxon>
        <taxon>Fungi</taxon>
        <taxon>Dikarya</taxon>
        <taxon>Basidiomycota</taxon>
        <taxon>Agaricomycotina</taxon>
        <taxon>Agaricomycetes</taxon>
        <taxon>Agaricomycetidae</taxon>
        <taxon>Agaricales</taxon>
        <taxon>Agaricineae</taxon>
        <taxon>Agaricaceae</taxon>
        <taxon>Macrolepiota</taxon>
    </lineage>
</organism>